<keyword evidence="2" id="KW-1185">Reference proteome</keyword>
<reference evidence="1" key="2">
    <citation type="submission" date="2021-09" db="EMBL/GenBank/DDBJ databases">
        <authorList>
            <person name="Jia N."/>
            <person name="Wang J."/>
            <person name="Shi W."/>
            <person name="Du L."/>
            <person name="Sun Y."/>
            <person name="Zhan W."/>
            <person name="Jiang J."/>
            <person name="Wang Q."/>
            <person name="Zhang B."/>
            <person name="Ji P."/>
            <person name="Sakyi L.B."/>
            <person name="Cui X."/>
            <person name="Yuan T."/>
            <person name="Jiang B."/>
            <person name="Yang W."/>
            <person name="Lam T.T.-Y."/>
            <person name="Chang Q."/>
            <person name="Ding S."/>
            <person name="Wang X."/>
            <person name="Zhu J."/>
            <person name="Ruan X."/>
            <person name="Zhao L."/>
            <person name="Wei J."/>
            <person name="Que T."/>
            <person name="Du C."/>
            <person name="Cheng J."/>
            <person name="Dai P."/>
            <person name="Han X."/>
            <person name="Huang E."/>
            <person name="Gao Y."/>
            <person name="Liu J."/>
            <person name="Shao H."/>
            <person name="Ye R."/>
            <person name="Li L."/>
            <person name="Wei W."/>
            <person name="Wang X."/>
            <person name="Wang C."/>
            <person name="Huo Q."/>
            <person name="Li W."/>
            <person name="Guo W."/>
            <person name="Chen H."/>
            <person name="Chen S."/>
            <person name="Zhou L."/>
            <person name="Zhou L."/>
            <person name="Ni X."/>
            <person name="Tian J."/>
            <person name="Zhou Y."/>
            <person name="Sheng Y."/>
            <person name="Liu T."/>
            <person name="Pan Y."/>
            <person name="Xia L."/>
            <person name="Li J."/>
            <person name="Zhao F."/>
            <person name="Cao W."/>
        </authorList>
    </citation>
    <scope>NUCLEOTIDE SEQUENCE</scope>
    <source>
        <strain evidence="1">Rmic-2018</strain>
        <tissue evidence="1">Larvae</tissue>
    </source>
</reference>
<comment type="caution">
    <text evidence="1">The sequence shown here is derived from an EMBL/GenBank/DDBJ whole genome shotgun (WGS) entry which is preliminary data.</text>
</comment>
<dbReference type="Proteomes" id="UP000821866">
    <property type="component" value="Unassembled WGS sequence"/>
</dbReference>
<name>A0A9J6CWA4_RHIMP</name>
<dbReference type="AlphaFoldDB" id="A0A9J6CWA4"/>
<reference evidence="1" key="1">
    <citation type="journal article" date="2020" name="Cell">
        <title>Large-Scale Comparative Analyses of Tick Genomes Elucidate Their Genetic Diversity and Vector Capacities.</title>
        <authorList>
            <consortium name="Tick Genome and Microbiome Consortium (TIGMIC)"/>
            <person name="Jia N."/>
            <person name="Wang J."/>
            <person name="Shi W."/>
            <person name="Du L."/>
            <person name="Sun Y."/>
            <person name="Zhan W."/>
            <person name="Jiang J.F."/>
            <person name="Wang Q."/>
            <person name="Zhang B."/>
            <person name="Ji P."/>
            <person name="Bell-Sakyi L."/>
            <person name="Cui X.M."/>
            <person name="Yuan T.T."/>
            <person name="Jiang B.G."/>
            <person name="Yang W.F."/>
            <person name="Lam T.T."/>
            <person name="Chang Q.C."/>
            <person name="Ding S.J."/>
            <person name="Wang X.J."/>
            <person name="Zhu J.G."/>
            <person name="Ruan X.D."/>
            <person name="Zhao L."/>
            <person name="Wei J.T."/>
            <person name="Ye R.Z."/>
            <person name="Que T.C."/>
            <person name="Du C.H."/>
            <person name="Zhou Y.H."/>
            <person name="Cheng J.X."/>
            <person name="Dai P.F."/>
            <person name="Guo W.B."/>
            <person name="Han X.H."/>
            <person name="Huang E.J."/>
            <person name="Li L.F."/>
            <person name="Wei W."/>
            <person name="Gao Y.C."/>
            <person name="Liu J.Z."/>
            <person name="Shao H.Z."/>
            <person name="Wang X."/>
            <person name="Wang C.C."/>
            <person name="Yang T.C."/>
            <person name="Huo Q.B."/>
            <person name="Li W."/>
            <person name="Chen H.Y."/>
            <person name="Chen S.E."/>
            <person name="Zhou L.G."/>
            <person name="Ni X.B."/>
            <person name="Tian J.H."/>
            <person name="Sheng Y."/>
            <person name="Liu T."/>
            <person name="Pan Y.S."/>
            <person name="Xia L.Y."/>
            <person name="Li J."/>
            <person name="Zhao F."/>
            <person name="Cao W.C."/>
        </authorList>
    </citation>
    <scope>NUCLEOTIDE SEQUENCE</scope>
    <source>
        <strain evidence="1">Rmic-2018</strain>
    </source>
</reference>
<sequence>MARLLTMVRYILLPPYLPEFSPRCPAIWLIEKETRFHLRNIISQQDAITVAMLPPALRFVWFRSSGPSQTRSPNKPSCLVPPGFGDKESVSSQVFKQSSKNIAFNPAFKTMPCTSRVANGHRVTPTALSTTSAIADGGVHLQTELGQTVPTSACGVPTPAAVQELAEATWIPLRQIHEQLSHEALPCHSIVLDSRSVRAPAICCARTRSHRHRADAAQNACVVHSRTVIAFFS</sequence>
<evidence type="ECO:0000313" key="2">
    <source>
        <dbReference type="Proteomes" id="UP000821866"/>
    </source>
</evidence>
<organism evidence="1 2">
    <name type="scientific">Rhipicephalus microplus</name>
    <name type="common">Cattle tick</name>
    <name type="synonym">Boophilus microplus</name>
    <dbReference type="NCBI Taxonomy" id="6941"/>
    <lineage>
        <taxon>Eukaryota</taxon>
        <taxon>Metazoa</taxon>
        <taxon>Ecdysozoa</taxon>
        <taxon>Arthropoda</taxon>
        <taxon>Chelicerata</taxon>
        <taxon>Arachnida</taxon>
        <taxon>Acari</taxon>
        <taxon>Parasitiformes</taxon>
        <taxon>Ixodida</taxon>
        <taxon>Ixodoidea</taxon>
        <taxon>Ixodidae</taxon>
        <taxon>Rhipicephalinae</taxon>
        <taxon>Rhipicephalus</taxon>
        <taxon>Boophilus</taxon>
    </lineage>
</organism>
<protein>
    <submittedName>
        <fullName evidence="1">Uncharacterized protein</fullName>
    </submittedName>
</protein>
<proteinExistence type="predicted"/>
<gene>
    <name evidence="1" type="ORF">HPB51_028874</name>
</gene>
<accession>A0A9J6CWA4</accession>
<evidence type="ECO:0000313" key="1">
    <source>
        <dbReference type="EMBL" id="KAH7938609.1"/>
    </source>
</evidence>
<dbReference type="EMBL" id="JABSTU010005920">
    <property type="protein sequence ID" value="KAH7938609.1"/>
    <property type="molecule type" value="Genomic_DNA"/>
</dbReference>